<proteinExistence type="predicted"/>
<gene>
    <name evidence="2" type="ORF">IEZ25_11325</name>
</gene>
<dbReference type="Proteomes" id="UP000649289">
    <property type="component" value="Unassembled WGS sequence"/>
</dbReference>
<protein>
    <recommendedName>
        <fullName evidence="4">Lipoprotein</fullName>
    </recommendedName>
</protein>
<evidence type="ECO:0000313" key="2">
    <source>
        <dbReference type="EMBL" id="MBD3915205.1"/>
    </source>
</evidence>
<feature type="chain" id="PRO_5046895160" description="Lipoprotein" evidence="1">
    <location>
        <begin position="31"/>
        <end position="231"/>
    </location>
</feature>
<keyword evidence="3" id="KW-1185">Reference proteome</keyword>
<dbReference type="EMBL" id="JACXYY010000004">
    <property type="protein sequence ID" value="MBD3915205.1"/>
    <property type="molecule type" value="Genomic_DNA"/>
</dbReference>
<sequence length="231" mass="23941">MRQHSKVGPRLMTAATTVVVGLLLTGCGSASPGVAVKVGDDEITVRQVDQAAGEMCTALGDQFAASGTVLPMGFVRQGTVQLLTLRAQALQVAADYDVEPGSTYQNAVSQSRGSVAALPEDVQDTYLELTTANALANDVVGQVGKIVLADQGNPDPTEEQITQAGAEVFNTWPAANGIDIDPRYGLESVDGVLSPIDTNTSVAVSKTAKDGLNEEPDAAYAATLPLEHRCG</sequence>
<evidence type="ECO:0008006" key="4">
    <source>
        <dbReference type="Google" id="ProtNLM"/>
    </source>
</evidence>
<keyword evidence="1" id="KW-0732">Signal</keyword>
<evidence type="ECO:0000313" key="3">
    <source>
        <dbReference type="Proteomes" id="UP000649289"/>
    </source>
</evidence>
<dbReference type="PROSITE" id="PS51257">
    <property type="entry name" value="PROKAR_LIPOPROTEIN"/>
    <property type="match status" value="1"/>
</dbReference>
<dbReference type="RefSeq" id="WP_191199527.1">
    <property type="nucleotide sequence ID" value="NZ_BAAAPA010000005.1"/>
</dbReference>
<evidence type="ECO:0000256" key="1">
    <source>
        <dbReference type="SAM" id="SignalP"/>
    </source>
</evidence>
<organism evidence="2 3">
    <name type="scientific">Nocardioides hwasunensis</name>
    <dbReference type="NCBI Taxonomy" id="397258"/>
    <lineage>
        <taxon>Bacteria</taxon>
        <taxon>Bacillati</taxon>
        <taxon>Actinomycetota</taxon>
        <taxon>Actinomycetes</taxon>
        <taxon>Propionibacteriales</taxon>
        <taxon>Nocardioidaceae</taxon>
        <taxon>Nocardioides</taxon>
    </lineage>
</organism>
<name>A0ABR8MI06_9ACTN</name>
<feature type="signal peptide" evidence="1">
    <location>
        <begin position="1"/>
        <end position="30"/>
    </location>
</feature>
<accession>A0ABR8MI06</accession>
<comment type="caution">
    <text evidence="2">The sequence shown here is derived from an EMBL/GenBank/DDBJ whole genome shotgun (WGS) entry which is preliminary data.</text>
</comment>
<reference evidence="2 3" key="1">
    <citation type="submission" date="2020-09" db="EMBL/GenBank/DDBJ databases">
        <title>novel species in genus Nocardioides.</title>
        <authorList>
            <person name="Zhang G."/>
        </authorList>
    </citation>
    <scope>NUCLEOTIDE SEQUENCE [LARGE SCALE GENOMIC DNA]</scope>
    <source>
        <strain evidence="2 3">19197</strain>
    </source>
</reference>